<dbReference type="InterPro" id="IPR008291">
    <property type="entry name" value="Glucoamylase_SBD"/>
</dbReference>
<dbReference type="InterPro" id="IPR012341">
    <property type="entry name" value="6hp_glycosidase-like_sf"/>
</dbReference>
<feature type="domain" description="CBM20" evidence="13">
    <location>
        <begin position="505"/>
        <end position="617"/>
    </location>
</feature>
<keyword evidence="4 9" id="KW-0378">Hydrolase</keyword>
<dbReference type="PROSITE" id="PS00820">
    <property type="entry name" value="GLUCOAMYLASE"/>
    <property type="match status" value="1"/>
</dbReference>
<dbReference type="EC" id="3.2.1.3" evidence="9"/>
<dbReference type="GO" id="GO:0000272">
    <property type="term" value="P:polysaccharide catabolic process"/>
    <property type="evidence" value="ECO:0007669"/>
    <property type="project" value="UniProtKB-KW"/>
</dbReference>
<evidence type="ECO:0000256" key="12">
    <source>
        <dbReference type="SAM" id="SignalP"/>
    </source>
</evidence>
<dbReference type="PANTHER" id="PTHR31616">
    <property type="entry name" value="TREHALASE"/>
    <property type="match status" value="1"/>
</dbReference>
<evidence type="ECO:0000256" key="9">
    <source>
        <dbReference type="PIRNR" id="PIRNR001031"/>
    </source>
</evidence>
<dbReference type="Gene3D" id="1.50.10.10">
    <property type="match status" value="1"/>
</dbReference>
<dbReference type="SMART" id="SM01065">
    <property type="entry name" value="CBM_2"/>
    <property type="match status" value="1"/>
</dbReference>
<dbReference type="PIRSF" id="PIRSF001031">
    <property type="entry name" value="Glu-a-glcsd_SBD"/>
    <property type="match status" value="1"/>
</dbReference>
<dbReference type="PROSITE" id="PS51166">
    <property type="entry name" value="CBM20"/>
    <property type="match status" value="1"/>
</dbReference>
<dbReference type="AlphaFoldDB" id="A0A9Q0AK31"/>
<evidence type="ECO:0000256" key="5">
    <source>
        <dbReference type="ARBA" id="ARBA00023180"/>
    </source>
</evidence>
<feature type="active site" description="Proton donor" evidence="10">
    <location>
        <position position="209"/>
    </location>
</feature>
<keyword evidence="3 12" id="KW-0732">Signal</keyword>
<protein>
    <recommendedName>
        <fullName evidence="9">Glucoamylase</fullName>
        <ecNumber evidence="9">3.2.1.3</ecNumber>
    </recommendedName>
    <alternativeName>
        <fullName evidence="9">1,4-alpha-D-glucan glucohydrolase</fullName>
    </alternativeName>
    <alternativeName>
        <fullName evidence="9">Glucan 1,4-alpha-glucosidase</fullName>
    </alternativeName>
</protein>
<evidence type="ECO:0000259" key="13">
    <source>
        <dbReference type="PROSITE" id="PS51166"/>
    </source>
</evidence>
<keyword evidence="8 9" id="KW-0624">Polysaccharide degradation</keyword>
<dbReference type="SUPFAM" id="SSF49452">
    <property type="entry name" value="Starch-binding domain-like"/>
    <property type="match status" value="1"/>
</dbReference>
<keyword evidence="7 9" id="KW-0326">Glycosidase</keyword>
<dbReference type="InterPro" id="IPR002044">
    <property type="entry name" value="CBM20"/>
</dbReference>
<dbReference type="GO" id="GO:0004339">
    <property type="term" value="F:glucan 1,4-alpha-glucosidase activity"/>
    <property type="evidence" value="ECO:0007669"/>
    <property type="project" value="UniProtKB-EC"/>
</dbReference>
<comment type="caution">
    <text evidence="14">The sequence shown here is derived from an EMBL/GenBank/DDBJ whole genome shotgun (WGS) entry which is preliminary data.</text>
</comment>
<dbReference type="InterPro" id="IPR011613">
    <property type="entry name" value="GH15-like"/>
</dbReference>
<accession>A0A9Q0AK31</accession>
<evidence type="ECO:0000256" key="3">
    <source>
        <dbReference type="ARBA" id="ARBA00022729"/>
    </source>
</evidence>
<keyword evidence="15" id="KW-1185">Reference proteome</keyword>
<evidence type="ECO:0000256" key="7">
    <source>
        <dbReference type="ARBA" id="ARBA00023295"/>
    </source>
</evidence>
<feature type="active site" description="Proton acceptor" evidence="10">
    <location>
        <position position="206"/>
    </location>
</feature>
<feature type="binding site" evidence="11">
    <location>
        <position position="150"/>
    </location>
    <ligand>
        <name>substrate</name>
    </ligand>
</feature>
<name>A0A9Q0AK31_9PEZI</name>
<dbReference type="GO" id="GO:2001070">
    <property type="term" value="F:starch binding"/>
    <property type="evidence" value="ECO:0007669"/>
    <property type="project" value="InterPro"/>
</dbReference>
<organism evidence="14 15">
    <name type="scientific">Neoarthrinium moseri</name>
    <dbReference type="NCBI Taxonomy" id="1658444"/>
    <lineage>
        <taxon>Eukaryota</taxon>
        <taxon>Fungi</taxon>
        <taxon>Dikarya</taxon>
        <taxon>Ascomycota</taxon>
        <taxon>Pezizomycotina</taxon>
        <taxon>Sordariomycetes</taxon>
        <taxon>Xylariomycetidae</taxon>
        <taxon>Amphisphaeriales</taxon>
        <taxon>Apiosporaceae</taxon>
        <taxon>Neoarthrinium</taxon>
    </lineage>
</organism>
<dbReference type="GO" id="GO:0000324">
    <property type="term" value="C:fungal-type vacuole"/>
    <property type="evidence" value="ECO:0007669"/>
    <property type="project" value="TreeGrafter"/>
</dbReference>
<proteinExistence type="inferred from homology"/>
<evidence type="ECO:0000256" key="2">
    <source>
        <dbReference type="ARBA" id="ARBA00006188"/>
    </source>
</evidence>
<evidence type="ECO:0000313" key="14">
    <source>
        <dbReference type="EMBL" id="KAI1855843.1"/>
    </source>
</evidence>
<dbReference type="Pfam" id="PF00686">
    <property type="entry name" value="CBM_20"/>
    <property type="match status" value="1"/>
</dbReference>
<dbReference type="EMBL" id="JAFIMR010000049">
    <property type="protein sequence ID" value="KAI1855843.1"/>
    <property type="molecule type" value="Genomic_DNA"/>
</dbReference>
<dbReference type="PANTHER" id="PTHR31616:SF12">
    <property type="entry name" value="GLUCOAMYLASE"/>
    <property type="match status" value="1"/>
</dbReference>
<gene>
    <name evidence="14" type="ORF">JX265_012106</name>
</gene>
<evidence type="ECO:0000256" key="1">
    <source>
        <dbReference type="ARBA" id="ARBA00001863"/>
    </source>
</evidence>
<dbReference type="Gene3D" id="2.60.40.10">
    <property type="entry name" value="Immunoglobulins"/>
    <property type="match status" value="1"/>
</dbReference>
<evidence type="ECO:0000256" key="8">
    <source>
        <dbReference type="ARBA" id="ARBA00023326"/>
    </source>
</evidence>
<dbReference type="SUPFAM" id="SSF48208">
    <property type="entry name" value="Six-hairpin glycosidases"/>
    <property type="match status" value="1"/>
</dbReference>
<feature type="signal peptide" evidence="12">
    <location>
        <begin position="1"/>
        <end position="21"/>
    </location>
</feature>
<dbReference type="InterPro" id="IPR046966">
    <property type="entry name" value="Glucoamylase_active_site"/>
</dbReference>
<dbReference type="InterPro" id="IPR000165">
    <property type="entry name" value="Glucoamylase"/>
</dbReference>
<evidence type="ECO:0000313" key="15">
    <source>
        <dbReference type="Proteomes" id="UP000829685"/>
    </source>
</evidence>
<comment type="similarity">
    <text evidence="2 9">Belongs to the glycosyl hydrolase 15 family.</text>
</comment>
<evidence type="ECO:0000256" key="6">
    <source>
        <dbReference type="ARBA" id="ARBA00023277"/>
    </source>
</evidence>
<evidence type="ECO:0000256" key="10">
    <source>
        <dbReference type="PIRSR" id="PIRSR001031-1"/>
    </source>
</evidence>
<dbReference type="InterPro" id="IPR013784">
    <property type="entry name" value="Carb-bd-like_fold"/>
</dbReference>
<dbReference type="Proteomes" id="UP000829685">
    <property type="component" value="Unassembled WGS sequence"/>
</dbReference>
<dbReference type="PRINTS" id="PR00736">
    <property type="entry name" value="GLHYDRLASE15"/>
</dbReference>
<sequence length="625" mass="67661">MLRLITKYAVAVAALSSLSIASPARLPRAVDVDAFIAAQRPIALQGTLNNIGPNGSLVEGASAGYVVASPSKVNPNYFYTWSRDSALTLKALVDEFILGETSLQQYIEDHVHAQAVLQTVSNPSGTFLPSGKGLGEPKYNVDGTRFNGNWGRPQRDGPALRAIALITYSNWLIANGQTSKAKTVIWPIISNDLSYVGQYWNSTGFDLWEEVSGSSFFTTQAQYRALVEGNTLAEELGVECTGCDQAPQVVCFLQSYWNGEYFVANINTNTIRTGKDANTMLGSISIFDVNASCDSPSIQPCNSRGLSSFKAFVDSFRNASLYPINADIPIDSGIALGRYTEDVYYEGNPWYLITAGAAEYLYDAIAQWKTQEALTIDDTSLAFFQDIYPAARTKTYSSNDTCAEFSHIIDAVHNYADSFVAVVEQYTPANGSLSEQFNKTAPGNPLSAYDLTWSYAAFVTMAERRAGQYPPSWEPSTAVTLPAQCAASSVKGSYVPAFAAGAPNVTASCTSYVQFAVNASTYFGENIYLVGNTTDLGSWDVNNAQPLLASNYTSERPLWYAAIALTAGETIDYGYARQEDCDQPWIFETVNRTLVVPACDETDVEAIRAETNDAWTGPAGSSGGC</sequence>
<keyword evidence="6 9" id="KW-0119">Carbohydrate metabolism</keyword>
<dbReference type="Pfam" id="PF00723">
    <property type="entry name" value="Glyco_hydro_15"/>
    <property type="match status" value="1"/>
</dbReference>
<reference evidence="14" key="1">
    <citation type="submission" date="2021-03" db="EMBL/GenBank/DDBJ databases">
        <title>Revisited historic fungal species revealed as producer of novel bioactive compounds through whole genome sequencing and comparative genomics.</title>
        <authorList>
            <person name="Vignolle G.A."/>
            <person name="Hochenegger N."/>
            <person name="Mach R.L."/>
            <person name="Mach-Aigner A.R."/>
            <person name="Javad Rahimi M."/>
            <person name="Salim K.A."/>
            <person name="Chan C.M."/>
            <person name="Lim L.B.L."/>
            <person name="Cai F."/>
            <person name="Druzhinina I.S."/>
            <person name="U'Ren J.M."/>
            <person name="Derntl C."/>
        </authorList>
    </citation>
    <scope>NUCLEOTIDE SEQUENCE</scope>
    <source>
        <strain evidence="14">TUCIM 5799</strain>
    </source>
</reference>
<keyword evidence="5" id="KW-0325">Glycoprotein</keyword>
<dbReference type="InterPro" id="IPR013783">
    <property type="entry name" value="Ig-like_fold"/>
</dbReference>
<comment type="catalytic activity">
    <reaction evidence="1 9">
        <text>Hydrolysis of terminal (1-&gt;4)-linked alpha-D-glucose residues successively from non-reducing ends of the chains with release of beta-D-glucose.</text>
        <dbReference type="EC" id="3.2.1.3"/>
    </reaction>
</comment>
<evidence type="ECO:0000256" key="11">
    <source>
        <dbReference type="PIRSR" id="PIRSR001031-2"/>
    </source>
</evidence>
<dbReference type="FunFam" id="1.50.10.10:FF:000018">
    <property type="entry name" value="Glucoamylase"/>
    <property type="match status" value="1"/>
</dbReference>
<dbReference type="InterPro" id="IPR008928">
    <property type="entry name" value="6-hairpin_glycosidase_sf"/>
</dbReference>
<evidence type="ECO:0000256" key="4">
    <source>
        <dbReference type="ARBA" id="ARBA00022801"/>
    </source>
</evidence>
<feature type="chain" id="PRO_5040125398" description="Glucoamylase" evidence="12">
    <location>
        <begin position="22"/>
        <end position="625"/>
    </location>
</feature>